<dbReference type="InterPro" id="IPR058944">
    <property type="entry name" value="CntK-like"/>
</dbReference>
<dbReference type="Proteomes" id="UP000192368">
    <property type="component" value="Unassembled WGS sequence"/>
</dbReference>
<proteinExistence type="predicted"/>
<keyword evidence="2" id="KW-1185">Reference proteome</keyword>
<dbReference type="Pfam" id="PF26317">
    <property type="entry name" value="CntK_N"/>
    <property type="match status" value="1"/>
</dbReference>
<name>A0A1W1VKE0_PEPAS</name>
<sequence length="287" mass="31991">MKKSFEYFRANPAGNITGYVITPVYPGYRRAYAKEIIKRDPSVEQVGFISPSYDGAPLRMDMMGGEFCGNATRAYGLYSASFYESEGDVLIEVYVSGVEGPTNVIVNQQEKTAYVKVEKPERIIDVKVDDKEFKAVVLSGIVHLIAKDVEEDSEFVEKALKVLKDEVETEAYGVIFLDTDKKEIIPYVNVPSAETLVREGSCASGSISATYILNEDEDPDFETVIKNPNGELEVFADFTNGIEYVIGGPVELGEIEKVTIDIPAEEVKRVKIEHQKEIETINKVEEE</sequence>
<accession>A0A1W1VKE0</accession>
<evidence type="ECO:0000313" key="1">
    <source>
        <dbReference type="EMBL" id="SMB93786.1"/>
    </source>
</evidence>
<evidence type="ECO:0000313" key="2">
    <source>
        <dbReference type="Proteomes" id="UP000192368"/>
    </source>
</evidence>
<gene>
    <name evidence="1" type="ORF">SAMN00017477_2135</name>
</gene>
<dbReference type="RefSeq" id="WP_084231627.1">
    <property type="nucleotide sequence ID" value="NZ_FWWR01000017.1"/>
</dbReference>
<dbReference type="STRING" id="573058.SAMN00017477_2135"/>
<dbReference type="EMBL" id="FWWR01000017">
    <property type="protein sequence ID" value="SMB93786.1"/>
    <property type="molecule type" value="Genomic_DNA"/>
</dbReference>
<protein>
    <submittedName>
        <fullName evidence="1">Diaminopimelate epimerase</fullName>
    </submittedName>
</protein>
<organism evidence="1 2">
    <name type="scientific">Peptoniphilus asaccharolyticus DSM 20463</name>
    <dbReference type="NCBI Taxonomy" id="573058"/>
    <lineage>
        <taxon>Bacteria</taxon>
        <taxon>Bacillati</taxon>
        <taxon>Bacillota</taxon>
        <taxon>Tissierellia</taxon>
        <taxon>Tissierellales</taxon>
        <taxon>Peptoniphilaceae</taxon>
        <taxon>Peptoniphilus</taxon>
    </lineage>
</organism>
<reference evidence="2" key="1">
    <citation type="submission" date="2017-04" db="EMBL/GenBank/DDBJ databases">
        <authorList>
            <person name="Varghese N."/>
            <person name="Submissions S."/>
        </authorList>
    </citation>
    <scope>NUCLEOTIDE SEQUENCE [LARGE SCALE GENOMIC DNA]</scope>
    <source>
        <strain evidence="2">DSM 20463</strain>
    </source>
</reference>
<dbReference type="AlphaFoldDB" id="A0A1W1VKE0"/>
<dbReference type="OrthoDB" id="9813391at2"/>